<accession>A0A840YLB9</accession>
<sequence>MMFYMGRMSSLFSFLPATGQDWSLAAGKWVMLVEDEPFQRPHNRVVDLQPSQIEDGKLIVDLSPGTRLVLSRLENDRYLIHGDIYWASEVPLPDGDPGLLWKELEDADVDDPRFDDLPGCDPVRLIRDDVADAMFVANDP</sequence>
<evidence type="ECO:0000313" key="2">
    <source>
        <dbReference type="Proteomes" id="UP000527143"/>
    </source>
</evidence>
<name>A0A840YLB9_9SPHN</name>
<reference evidence="1 2" key="1">
    <citation type="submission" date="2020-08" db="EMBL/GenBank/DDBJ databases">
        <title>Genomic Encyclopedia of Type Strains, Phase IV (KMG-IV): sequencing the most valuable type-strain genomes for metagenomic binning, comparative biology and taxonomic classification.</title>
        <authorList>
            <person name="Goeker M."/>
        </authorList>
    </citation>
    <scope>NUCLEOTIDE SEQUENCE [LARGE SCALE GENOMIC DNA]</scope>
    <source>
        <strain evidence="1 2">DSM 26736</strain>
    </source>
</reference>
<gene>
    <name evidence="1" type="ORF">FHT02_003375</name>
</gene>
<comment type="caution">
    <text evidence="1">The sequence shown here is derived from an EMBL/GenBank/DDBJ whole genome shotgun (WGS) entry which is preliminary data.</text>
</comment>
<keyword evidence="2" id="KW-1185">Reference proteome</keyword>
<dbReference type="AlphaFoldDB" id="A0A840YLB9"/>
<protein>
    <submittedName>
        <fullName evidence="1">Uncharacterized protein</fullName>
    </submittedName>
</protein>
<evidence type="ECO:0000313" key="1">
    <source>
        <dbReference type="EMBL" id="MBB5712118.1"/>
    </source>
</evidence>
<dbReference type="RefSeq" id="WP_184090129.1">
    <property type="nucleotide sequence ID" value="NZ_JACIJF010000013.1"/>
</dbReference>
<dbReference type="Proteomes" id="UP000527143">
    <property type="component" value="Unassembled WGS sequence"/>
</dbReference>
<proteinExistence type="predicted"/>
<dbReference type="EMBL" id="JACIJF010000013">
    <property type="protein sequence ID" value="MBB5712118.1"/>
    <property type="molecule type" value="Genomic_DNA"/>
</dbReference>
<organism evidence="1 2">
    <name type="scientific">Sphingomonas xinjiangensis</name>
    <dbReference type="NCBI Taxonomy" id="643568"/>
    <lineage>
        <taxon>Bacteria</taxon>
        <taxon>Pseudomonadati</taxon>
        <taxon>Pseudomonadota</taxon>
        <taxon>Alphaproteobacteria</taxon>
        <taxon>Sphingomonadales</taxon>
        <taxon>Sphingomonadaceae</taxon>
        <taxon>Sphingomonas</taxon>
    </lineage>
</organism>